<dbReference type="AlphaFoldDB" id="A0A5B6ZSV1"/>
<dbReference type="InterPro" id="IPR036875">
    <property type="entry name" value="Znf_CCHC_sf"/>
</dbReference>
<dbReference type="PANTHER" id="PTHR15503">
    <property type="entry name" value="LDOC1 RELATED"/>
    <property type="match status" value="1"/>
</dbReference>
<evidence type="ECO:0000259" key="3">
    <source>
        <dbReference type="PROSITE" id="PS50158"/>
    </source>
</evidence>
<feature type="domain" description="CCHC-type" evidence="3">
    <location>
        <begin position="274"/>
        <end position="288"/>
    </location>
</feature>
<dbReference type="SMART" id="SM00343">
    <property type="entry name" value="ZnF_C2HC"/>
    <property type="match status" value="2"/>
</dbReference>
<gene>
    <name evidence="4" type="ORF">Din_015902</name>
</gene>
<feature type="region of interest" description="Disordered" evidence="2">
    <location>
        <begin position="240"/>
        <end position="267"/>
    </location>
</feature>
<dbReference type="Gene3D" id="4.10.60.10">
    <property type="entry name" value="Zinc finger, CCHC-type"/>
    <property type="match status" value="2"/>
</dbReference>
<dbReference type="PROSITE" id="PS50158">
    <property type="entry name" value="ZF_CCHC"/>
    <property type="match status" value="2"/>
</dbReference>
<evidence type="ECO:0000256" key="1">
    <source>
        <dbReference type="PROSITE-ProRule" id="PRU00047"/>
    </source>
</evidence>
<keyword evidence="1" id="KW-0479">Metal-binding</keyword>
<keyword evidence="1" id="KW-0863">Zinc-finger</keyword>
<dbReference type="Pfam" id="PF03732">
    <property type="entry name" value="Retrotrans_gag"/>
    <property type="match status" value="1"/>
</dbReference>
<sequence>MPRRKARRGSTSANAETDGGTQARRANTEFMQQIVRSMQEEFLTQPMGDESSAILAMGEFQRLKPPTFSGEPDPLIAEEWLARVTKILDTLQIVEDNLRVSFAVLQLQGDASKWWEYERNTVSGEWEAFTKAFLEKYFPEVTKDALREEFEKLIQKNMSVMQYEARFTTLSRFASELVENEDLKAKRFERGLKTTIRRPVEALKLCTYNDIVERAIIVEEALRNSRRIWESRSLSQDSQIENCSGKKAKVTSPSSQGSEKSSDPGKSLWEPGSCHHCGQLGHFRKECPLQEASEGVTESLQSHVLRRSLRRPTVCFHCGHMGHLKRDCPQTG</sequence>
<dbReference type="InterPro" id="IPR005162">
    <property type="entry name" value="Retrotrans_gag_dom"/>
</dbReference>
<reference evidence="4" key="1">
    <citation type="submission" date="2019-08" db="EMBL/GenBank/DDBJ databases">
        <title>Reference gene set and small RNA set construction with multiple tissues from Davidia involucrata Baill.</title>
        <authorList>
            <person name="Yang H."/>
            <person name="Zhou C."/>
            <person name="Li G."/>
            <person name="Wang J."/>
            <person name="Gao P."/>
            <person name="Wang M."/>
            <person name="Wang R."/>
            <person name="Zhao Y."/>
        </authorList>
    </citation>
    <scope>NUCLEOTIDE SEQUENCE</scope>
    <source>
        <tissue evidence="4">Mixed with DoveR01_LX</tissue>
    </source>
</reference>
<dbReference type="PANTHER" id="PTHR15503:SF42">
    <property type="entry name" value="ZINC FINGER, CCHC-TYPE, RETROTRANSPOSON GAG DOMAIN, ASPARTIC PEPTIDASE DOMAIN PROTEIN-RELATED"/>
    <property type="match status" value="1"/>
</dbReference>
<accession>A0A5B6ZSV1</accession>
<evidence type="ECO:0000256" key="2">
    <source>
        <dbReference type="SAM" id="MobiDB-lite"/>
    </source>
</evidence>
<dbReference type="GO" id="GO:0008270">
    <property type="term" value="F:zinc ion binding"/>
    <property type="evidence" value="ECO:0007669"/>
    <property type="project" value="UniProtKB-KW"/>
</dbReference>
<dbReference type="GO" id="GO:0003676">
    <property type="term" value="F:nucleic acid binding"/>
    <property type="evidence" value="ECO:0007669"/>
    <property type="project" value="InterPro"/>
</dbReference>
<dbReference type="EMBL" id="GHES01015902">
    <property type="protein sequence ID" value="MPA46461.1"/>
    <property type="molecule type" value="Transcribed_RNA"/>
</dbReference>
<proteinExistence type="predicted"/>
<dbReference type="InterPro" id="IPR032567">
    <property type="entry name" value="RTL1-rel"/>
</dbReference>
<dbReference type="InterPro" id="IPR001878">
    <property type="entry name" value="Znf_CCHC"/>
</dbReference>
<feature type="domain" description="CCHC-type" evidence="3">
    <location>
        <begin position="315"/>
        <end position="330"/>
    </location>
</feature>
<dbReference type="Pfam" id="PF00098">
    <property type="entry name" value="zf-CCHC"/>
    <property type="match status" value="2"/>
</dbReference>
<keyword evidence="1" id="KW-0862">Zinc</keyword>
<feature type="region of interest" description="Disordered" evidence="2">
    <location>
        <begin position="1"/>
        <end position="25"/>
    </location>
</feature>
<name>A0A5B6ZSV1_DAVIN</name>
<dbReference type="SUPFAM" id="SSF57756">
    <property type="entry name" value="Retrovirus zinc finger-like domains"/>
    <property type="match status" value="1"/>
</dbReference>
<protein>
    <recommendedName>
        <fullName evidence="3">CCHC-type domain-containing protein</fullName>
    </recommendedName>
</protein>
<evidence type="ECO:0000313" key="4">
    <source>
        <dbReference type="EMBL" id="MPA46461.1"/>
    </source>
</evidence>
<organism evidence="4">
    <name type="scientific">Davidia involucrata</name>
    <name type="common">Dove tree</name>
    <dbReference type="NCBI Taxonomy" id="16924"/>
    <lineage>
        <taxon>Eukaryota</taxon>
        <taxon>Viridiplantae</taxon>
        <taxon>Streptophyta</taxon>
        <taxon>Embryophyta</taxon>
        <taxon>Tracheophyta</taxon>
        <taxon>Spermatophyta</taxon>
        <taxon>Magnoliopsida</taxon>
        <taxon>eudicotyledons</taxon>
        <taxon>Gunneridae</taxon>
        <taxon>Pentapetalae</taxon>
        <taxon>asterids</taxon>
        <taxon>Cornales</taxon>
        <taxon>Nyssaceae</taxon>
        <taxon>Davidia</taxon>
    </lineage>
</organism>